<feature type="domain" description="Cupin type-2" evidence="1">
    <location>
        <begin position="35"/>
        <end position="101"/>
    </location>
</feature>
<proteinExistence type="predicted"/>
<evidence type="ECO:0000259" key="1">
    <source>
        <dbReference type="Pfam" id="PF07883"/>
    </source>
</evidence>
<dbReference type="Gene3D" id="2.60.120.10">
    <property type="entry name" value="Jelly Rolls"/>
    <property type="match status" value="1"/>
</dbReference>
<dbReference type="EMBL" id="CP036275">
    <property type="protein sequence ID" value="QDU39794.1"/>
    <property type="molecule type" value="Genomic_DNA"/>
</dbReference>
<dbReference type="PANTHER" id="PTHR40112">
    <property type="entry name" value="H2HPP ISOMERASE"/>
    <property type="match status" value="1"/>
</dbReference>
<name>A0A517ZBC2_9PLAN</name>
<evidence type="ECO:0000313" key="2">
    <source>
        <dbReference type="EMBL" id="QDU39794.1"/>
    </source>
</evidence>
<sequence length="110" mass="12292">MARRTFVDRSQCSRSTIFPGVDVHAAAGEQMMLSFVEIQPNAVVETHSHPHEQVGMVIRGRAVFRVGDEEKVLGPGEMYFIPGGVEHRVEALEEGCQALDVFHPVRDEYL</sequence>
<protein>
    <submittedName>
        <fullName evidence="2">Oxalate decarboxylase OxdC</fullName>
        <ecNumber evidence="2">4.1.1.2</ecNumber>
    </submittedName>
</protein>
<dbReference type="InterPro" id="IPR052535">
    <property type="entry name" value="Bacilysin_H2HPP_isomerase"/>
</dbReference>
<dbReference type="InterPro" id="IPR011051">
    <property type="entry name" value="RmlC_Cupin_sf"/>
</dbReference>
<keyword evidence="2" id="KW-0456">Lyase</keyword>
<dbReference type="SUPFAM" id="SSF51182">
    <property type="entry name" value="RmlC-like cupins"/>
    <property type="match status" value="1"/>
</dbReference>
<dbReference type="OrthoDB" id="9811153at2"/>
<dbReference type="CDD" id="cd02238">
    <property type="entry name" value="cupin_KdgF"/>
    <property type="match status" value="1"/>
</dbReference>
<dbReference type="Proteomes" id="UP000320496">
    <property type="component" value="Chromosome"/>
</dbReference>
<accession>A0A517ZBC2</accession>
<dbReference type="PANTHER" id="PTHR40112:SF1">
    <property type="entry name" value="H2HPP ISOMERASE"/>
    <property type="match status" value="1"/>
</dbReference>
<keyword evidence="3" id="KW-1185">Reference proteome</keyword>
<dbReference type="GO" id="GO:0046564">
    <property type="term" value="F:oxalate decarboxylase activity"/>
    <property type="evidence" value="ECO:0007669"/>
    <property type="project" value="UniProtKB-EC"/>
</dbReference>
<reference evidence="2 3" key="1">
    <citation type="submission" date="2019-02" db="EMBL/GenBank/DDBJ databases">
        <title>Deep-cultivation of Planctomycetes and their phenomic and genomic characterization uncovers novel biology.</title>
        <authorList>
            <person name="Wiegand S."/>
            <person name="Jogler M."/>
            <person name="Boedeker C."/>
            <person name="Pinto D."/>
            <person name="Vollmers J."/>
            <person name="Rivas-Marin E."/>
            <person name="Kohn T."/>
            <person name="Peeters S.H."/>
            <person name="Heuer A."/>
            <person name="Rast P."/>
            <person name="Oberbeckmann S."/>
            <person name="Bunk B."/>
            <person name="Jeske O."/>
            <person name="Meyerdierks A."/>
            <person name="Storesund J.E."/>
            <person name="Kallscheuer N."/>
            <person name="Luecker S."/>
            <person name="Lage O.M."/>
            <person name="Pohl T."/>
            <person name="Merkel B.J."/>
            <person name="Hornburger P."/>
            <person name="Mueller R.-W."/>
            <person name="Bruemmer F."/>
            <person name="Labrenz M."/>
            <person name="Spormann A.M."/>
            <person name="Op den Camp H."/>
            <person name="Overmann J."/>
            <person name="Amann R."/>
            <person name="Jetten M.S.M."/>
            <person name="Mascher T."/>
            <person name="Medema M.H."/>
            <person name="Devos D.P."/>
            <person name="Kaster A.-K."/>
            <person name="Ovreas L."/>
            <person name="Rohde M."/>
            <person name="Galperin M.Y."/>
            <person name="Jogler C."/>
        </authorList>
    </citation>
    <scope>NUCLEOTIDE SEQUENCE [LARGE SCALE GENOMIC DNA]</scope>
    <source>
        <strain evidence="2 3">Mal4</strain>
    </source>
</reference>
<evidence type="ECO:0000313" key="3">
    <source>
        <dbReference type="Proteomes" id="UP000320496"/>
    </source>
</evidence>
<dbReference type="InterPro" id="IPR014710">
    <property type="entry name" value="RmlC-like_jellyroll"/>
</dbReference>
<organism evidence="2 3">
    <name type="scientific">Maioricimonas rarisocia</name>
    <dbReference type="NCBI Taxonomy" id="2528026"/>
    <lineage>
        <taxon>Bacteria</taxon>
        <taxon>Pseudomonadati</taxon>
        <taxon>Planctomycetota</taxon>
        <taxon>Planctomycetia</taxon>
        <taxon>Planctomycetales</taxon>
        <taxon>Planctomycetaceae</taxon>
        <taxon>Maioricimonas</taxon>
    </lineage>
</organism>
<dbReference type="EC" id="4.1.1.2" evidence="2"/>
<dbReference type="InterPro" id="IPR013096">
    <property type="entry name" value="Cupin_2"/>
</dbReference>
<gene>
    <name evidence="2" type="primary">oxdC</name>
    <name evidence="2" type="ORF">Mal4_41410</name>
</gene>
<dbReference type="AlphaFoldDB" id="A0A517ZBC2"/>
<dbReference type="KEGG" id="mri:Mal4_41410"/>
<dbReference type="Pfam" id="PF07883">
    <property type="entry name" value="Cupin_2"/>
    <property type="match status" value="1"/>
</dbReference>
<dbReference type="RefSeq" id="WP_145370942.1">
    <property type="nucleotide sequence ID" value="NZ_CP036275.1"/>
</dbReference>